<dbReference type="Proteomes" id="UP000070168">
    <property type="component" value="Unassembled WGS sequence"/>
</dbReference>
<reference evidence="1 2" key="1">
    <citation type="journal article" date="2016" name="BMC Genomics">
        <title>Genome sequencing and secondary metabolism of the postharvest pathogen Penicillium griseofulvum.</title>
        <authorList>
            <person name="Banani H."/>
            <person name="Marcet-Houben M."/>
            <person name="Ballester A.R."/>
            <person name="Abbruscato P."/>
            <person name="Gonzalez-Candelas L."/>
            <person name="Gabaldon T."/>
            <person name="Spadaro D."/>
        </authorList>
    </citation>
    <scope>NUCLEOTIDE SEQUENCE [LARGE SCALE GENOMIC DNA]</scope>
    <source>
        <strain evidence="1 2">PG3</strain>
    </source>
</reference>
<keyword evidence="2" id="KW-1185">Reference proteome</keyword>
<dbReference type="SUPFAM" id="SSF55811">
    <property type="entry name" value="Nudix"/>
    <property type="match status" value="1"/>
</dbReference>
<dbReference type="EMBL" id="LHQR01000065">
    <property type="protein sequence ID" value="KXG48133.1"/>
    <property type="molecule type" value="Genomic_DNA"/>
</dbReference>
<dbReference type="OMA" id="WWNTPTG"/>
<protein>
    <recommendedName>
        <fullName evidence="3">Nudix hydrolase domain-containing protein</fullName>
    </recommendedName>
</protein>
<gene>
    <name evidence="1" type="ORF">PGRI_020030</name>
</gene>
<evidence type="ECO:0000313" key="1">
    <source>
        <dbReference type="EMBL" id="KXG48133.1"/>
    </source>
</evidence>
<dbReference type="GeneID" id="63705016"/>
<name>A0A135LGR6_PENPA</name>
<proteinExistence type="predicted"/>
<accession>A0A135LGR6</accession>
<dbReference type="OrthoDB" id="276276at2759"/>
<dbReference type="AlphaFoldDB" id="A0A135LGR6"/>
<organism evidence="1 2">
    <name type="scientific">Penicillium patulum</name>
    <name type="common">Penicillium griseofulvum</name>
    <dbReference type="NCBI Taxonomy" id="5078"/>
    <lineage>
        <taxon>Eukaryota</taxon>
        <taxon>Fungi</taxon>
        <taxon>Dikarya</taxon>
        <taxon>Ascomycota</taxon>
        <taxon>Pezizomycotina</taxon>
        <taxon>Eurotiomycetes</taxon>
        <taxon>Eurotiomycetidae</taxon>
        <taxon>Eurotiales</taxon>
        <taxon>Aspergillaceae</taxon>
        <taxon>Penicillium</taxon>
    </lineage>
</organism>
<sequence>MPSPSVDTSVVPRINTRIADLSPNYRCGIAAAVFRYQADGQYTVLIMKHVTGTVVRGKWIIPTGPVLDTDPTIGDAVRRIVFAKADLRIQGHYTIRHVATTWKFGNEVNLLLSFAINDIFADMVTVRPNKLSEDQWEDEERYGLYAIPWDTKDVIHEGFDFHRSAAI</sequence>
<evidence type="ECO:0000313" key="2">
    <source>
        <dbReference type="Proteomes" id="UP000070168"/>
    </source>
</evidence>
<evidence type="ECO:0008006" key="3">
    <source>
        <dbReference type="Google" id="ProtNLM"/>
    </source>
</evidence>
<comment type="caution">
    <text evidence="1">The sequence shown here is derived from an EMBL/GenBank/DDBJ whole genome shotgun (WGS) entry which is preliminary data.</text>
</comment>
<dbReference type="RefSeq" id="XP_040646669.1">
    <property type="nucleotide sequence ID" value="XM_040789716.1"/>
</dbReference>
<dbReference type="InterPro" id="IPR015797">
    <property type="entry name" value="NUDIX_hydrolase-like_dom_sf"/>
</dbReference>